<sequence length="146" mass="17119">MQIRLGNASDLTALVQFNQAMALETENLQLDTDTLTRGVKGMLEHPERGFYLVAEQDLQILGSLMVTFEWSDWRAQQYYWVQSVYVTPQHRRKGVYAKLYQYVKQLAQTNGDGDCFRLYVEHDNHIAQQTYKKLGMSQSHYLMFEQ</sequence>
<evidence type="ECO:0000256" key="2">
    <source>
        <dbReference type="ARBA" id="ARBA00023315"/>
    </source>
</evidence>
<dbReference type="Gene3D" id="3.40.630.30">
    <property type="match status" value="1"/>
</dbReference>
<feature type="domain" description="N-acetyltransferase" evidence="3">
    <location>
        <begin position="1"/>
        <end position="146"/>
    </location>
</feature>
<dbReference type="PROSITE" id="PS51186">
    <property type="entry name" value="GNAT"/>
    <property type="match status" value="1"/>
</dbReference>
<evidence type="ECO:0000313" key="4">
    <source>
        <dbReference type="EMBL" id="MBR9727987.1"/>
    </source>
</evidence>
<keyword evidence="1" id="KW-0808">Transferase</keyword>
<name>A0ABS5I1V8_9GAMM</name>
<dbReference type="RefSeq" id="WP_153664310.1">
    <property type="nucleotide sequence ID" value="NZ_JAAIKR010000006.1"/>
</dbReference>
<keyword evidence="2" id="KW-0012">Acyltransferase</keyword>
<dbReference type="InterPro" id="IPR000182">
    <property type="entry name" value="GNAT_dom"/>
</dbReference>
<evidence type="ECO:0000259" key="3">
    <source>
        <dbReference type="PROSITE" id="PS51186"/>
    </source>
</evidence>
<dbReference type="SUPFAM" id="SSF55729">
    <property type="entry name" value="Acyl-CoA N-acyltransferases (Nat)"/>
    <property type="match status" value="1"/>
</dbReference>
<accession>A0ABS5I1V8</accession>
<dbReference type="InterPro" id="IPR051016">
    <property type="entry name" value="Diverse_Substrate_AcTransf"/>
</dbReference>
<dbReference type="InterPro" id="IPR016181">
    <property type="entry name" value="Acyl_CoA_acyltransferase"/>
</dbReference>
<proteinExistence type="predicted"/>
<dbReference type="PANTHER" id="PTHR10545:SF29">
    <property type="entry name" value="GH14572P-RELATED"/>
    <property type="match status" value="1"/>
</dbReference>
<gene>
    <name evidence="4" type="ORF">G3R48_08310</name>
</gene>
<comment type="caution">
    <text evidence="4">The sequence shown here is derived from an EMBL/GenBank/DDBJ whole genome shotgun (WGS) entry which is preliminary data.</text>
</comment>
<dbReference type="Pfam" id="PF00583">
    <property type="entry name" value="Acetyltransf_1"/>
    <property type="match status" value="1"/>
</dbReference>
<dbReference type="Proteomes" id="UP000811844">
    <property type="component" value="Unassembled WGS sequence"/>
</dbReference>
<evidence type="ECO:0000313" key="5">
    <source>
        <dbReference type="Proteomes" id="UP000811844"/>
    </source>
</evidence>
<reference evidence="4 5" key="1">
    <citation type="submission" date="2020-02" db="EMBL/GenBank/DDBJ databases">
        <title>Shewanella WXL01 sp. nov., a marine bacterium isolated from green algae in Luhuitou Fringing Reef (Northern South China Sea).</title>
        <authorList>
            <person name="Wang X."/>
        </authorList>
    </citation>
    <scope>NUCLEOTIDE SEQUENCE [LARGE SCALE GENOMIC DNA]</scope>
    <source>
        <strain evidence="4 5">MCCC 1A01895</strain>
    </source>
</reference>
<dbReference type="CDD" id="cd04301">
    <property type="entry name" value="NAT_SF"/>
    <property type="match status" value="1"/>
</dbReference>
<keyword evidence="5" id="KW-1185">Reference proteome</keyword>
<dbReference type="PANTHER" id="PTHR10545">
    <property type="entry name" value="DIAMINE N-ACETYLTRANSFERASE"/>
    <property type="match status" value="1"/>
</dbReference>
<dbReference type="EMBL" id="JAAIKR010000006">
    <property type="protein sequence ID" value="MBR9727987.1"/>
    <property type="molecule type" value="Genomic_DNA"/>
</dbReference>
<organism evidence="4 5">
    <name type="scientific">Shewanella intestini</name>
    <dbReference type="NCBI Taxonomy" id="2017544"/>
    <lineage>
        <taxon>Bacteria</taxon>
        <taxon>Pseudomonadati</taxon>
        <taxon>Pseudomonadota</taxon>
        <taxon>Gammaproteobacteria</taxon>
        <taxon>Alteromonadales</taxon>
        <taxon>Shewanellaceae</taxon>
        <taxon>Shewanella</taxon>
    </lineage>
</organism>
<evidence type="ECO:0000256" key="1">
    <source>
        <dbReference type="ARBA" id="ARBA00022679"/>
    </source>
</evidence>
<protein>
    <submittedName>
        <fullName evidence="4">GNAT family N-acetyltransferase</fullName>
    </submittedName>
</protein>